<feature type="region of interest" description="Disordered" evidence="1">
    <location>
        <begin position="1"/>
        <end position="63"/>
    </location>
</feature>
<accession>A0A0F7L6Q7</accession>
<feature type="compositionally biased region" description="Low complexity" evidence="1">
    <location>
        <begin position="1"/>
        <end position="20"/>
    </location>
</feature>
<reference evidence="2" key="1">
    <citation type="journal article" date="2015" name="Front. Microbiol.">
        <title>Combining genomic sequencing methods to explore viral diversity and reveal potential virus-host interactions.</title>
        <authorList>
            <person name="Chow C.E."/>
            <person name="Winget D.M."/>
            <person name="White R.A.III."/>
            <person name="Hallam S.J."/>
            <person name="Suttle C.A."/>
        </authorList>
    </citation>
    <scope>NUCLEOTIDE SEQUENCE</scope>
    <source>
        <strain evidence="2">Anoxic2_5</strain>
    </source>
</reference>
<dbReference type="EMBL" id="KR029589">
    <property type="protein sequence ID" value="AKH47248.1"/>
    <property type="molecule type" value="Genomic_DNA"/>
</dbReference>
<name>A0A0F7L6Q7_9VIRU</name>
<reference evidence="2" key="2">
    <citation type="submission" date="2015-03" db="EMBL/GenBank/DDBJ databases">
        <authorList>
            <person name="Chow C.-E.T."/>
            <person name="Winget D.M."/>
            <person name="White R.A.III."/>
            <person name="Hallam S.J."/>
            <person name="Suttle C.A."/>
        </authorList>
    </citation>
    <scope>NUCLEOTIDE SEQUENCE</scope>
    <source>
        <strain evidence="2">Anoxic2_5</strain>
    </source>
</reference>
<protein>
    <submittedName>
        <fullName evidence="2">Uncharacterized protein</fullName>
    </submittedName>
</protein>
<feature type="compositionally biased region" description="Low complexity" evidence="1">
    <location>
        <begin position="30"/>
        <end position="63"/>
    </location>
</feature>
<sequence length="63" mass="6143">MLGACPSSGTASPSSPTLTGWSGLPRRRSATATTTATCLSATTTPMTSRGSPSSGRGPWAAGS</sequence>
<organism evidence="2">
    <name type="scientific">uncultured marine virus</name>
    <dbReference type="NCBI Taxonomy" id="186617"/>
    <lineage>
        <taxon>Viruses</taxon>
        <taxon>environmental samples</taxon>
    </lineage>
</organism>
<proteinExistence type="predicted"/>
<evidence type="ECO:0000313" key="2">
    <source>
        <dbReference type="EMBL" id="AKH47248.1"/>
    </source>
</evidence>
<evidence type="ECO:0000256" key="1">
    <source>
        <dbReference type="SAM" id="MobiDB-lite"/>
    </source>
</evidence>